<dbReference type="Pfam" id="PF25353">
    <property type="entry name" value="PH_2nd_LRR"/>
    <property type="match status" value="1"/>
</dbReference>
<evidence type="ECO:0000259" key="2">
    <source>
        <dbReference type="Pfam" id="PF25353"/>
    </source>
</evidence>
<dbReference type="EMBL" id="JPKY01000005">
    <property type="protein sequence ID" value="KFH48138.1"/>
    <property type="molecule type" value="Genomic_DNA"/>
</dbReference>
<proteinExistence type="predicted"/>
<evidence type="ECO:0000313" key="3">
    <source>
        <dbReference type="EMBL" id="KFH48138.1"/>
    </source>
</evidence>
<dbReference type="PANTHER" id="PTHR24112:SF66">
    <property type="entry name" value="LEUCINE-RICH REPEAT, ISOFORM F"/>
    <property type="match status" value="1"/>
</dbReference>
<evidence type="ECO:0000256" key="1">
    <source>
        <dbReference type="SAM" id="MobiDB-lite"/>
    </source>
</evidence>
<dbReference type="Gene3D" id="3.80.10.10">
    <property type="entry name" value="Ribonuclease Inhibitor"/>
    <property type="match status" value="1"/>
</dbReference>
<comment type="caution">
    <text evidence="3">The sequence shown here is derived from an EMBL/GenBank/DDBJ whole genome shotgun (WGS) entry which is preliminary data.</text>
</comment>
<accession>A0A086TFK6</accession>
<feature type="region of interest" description="Disordered" evidence="1">
    <location>
        <begin position="1125"/>
        <end position="1193"/>
    </location>
</feature>
<gene>
    <name evidence="3" type="ORF">ACRE_011200</name>
</gene>
<dbReference type="Proteomes" id="UP000029964">
    <property type="component" value="Unassembled WGS sequence"/>
</dbReference>
<sequence>MSQDSWKRRTLTSLKPAPSVSSGTYSTYEPLIDQPDPYESKTPRVLTRALRSLSNSSIDSINASSPRRSGSMRRLQKTQSGSSSMIERFHRRVSRDIPSTMSLPDMDSPAAPLDQPFSSMDLVHWGHLKTDASILKPRSEYLVLTDQCLVKFGSAEAARSVFPQLSQPDGQPRRTTSQVASSAKSAVGEIRFEIPLRSVVAVFNEEGASPRFGIEIWWFSQLPRLAYRRAHLFFSLPKERDDWLASIYRTCRAKLRRAPVSSAVPENLRIRIDHIVANNESQFSNETPQTLIFPVAKRVVGTSHKPNAAEEAQHTADGSSFYFVVGPCMCYLVEVLKAEYGTPAGDLRVKYSHFGTVTLTRFRASVASCEQRFVMSFRSPFGRETRLDLASIHYRRVIEAMTRVDRILKPMWPQHFQQIVFDIKGLPPPLQLTSGNDLGGVERSLEAYCAAFHVDMPRWTVDWHASSQPAFRLLPLEDAQYSPLQLMAVFRALRYNSFFKAISFRDVDLSPLAGRKDYSPFGEGVVCASLNGCEISEDHCDDLLQSPVLTQEFHALAFASESIRSIDLANCLGLVNKRPSQMRMSTDISHLRRTSSEILRSILMLARAGLCMCHSINMSGNPLSPADIDDLANILVLDHVSFRKLELSGCSLGDADLSKLWAGIPGQAHSLQTIDTSGNHGIVKCDLLRRGLDQLRDIRKLNISGNTRLDTGNPLVDEATINGWTLTELDLSGIALNDATVDVLASYLQTAKSQHLRLIRLNKCGLTSRQIAKLFRTMGQSRRMTVHINANPLDEGIDDLCGALACGYGPWSLFIQMVEFAHESSYIKLWKALTVNKTIECLSLAGSSTPDEASSTACQAVADFFVNNDTVRFLDISGYDAKLDEGRLGKEFSKALRGMRCNSKIEHLRVRSQMLNINVGDLAEAISGNKKLHTLDCEDNDFNLSNYRHLIKHLGDNSTIRYFSIFSPQELERSVRRSVTTLGSATPTRRASIVSRFRYHDKLLNGNEKALAQQLQHEWDAAAAELELILERNRRLYEEARTPDDDIGSQSSGPGSAPGEDEGTFSESFGGLAYREYESRRKSPSTPSTPRRNRSVAGSSASATDLQSLTVRLRLDGKLMRSGSVISSEASTSPTSACASGSVSPAVHTPSDGLSPKERMVPPIPEAPVDYSNDDGYYTCTEDPHGESGLQIKTTRGQIYDAVSRIEEEDDTVCAT</sequence>
<evidence type="ECO:0000313" key="4">
    <source>
        <dbReference type="Proteomes" id="UP000029964"/>
    </source>
</evidence>
<dbReference type="STRING" id="857340.A0A086TFK6"/>
<feature type="compositionally biased region" description="Polar residues" evidence="1">
    <location>
        <begin position="1125"/>
        <end position="1143"/>
    </location>
</feature>
<name>A0A086TFK6_HAPC1</name>
<dbReference type="AlphaFoldDB" id="A0A086TFK6"/>
<feature type="region of interest" description="Disordered" evidence="1">
    <location>
        <begin position="1040"/>
        <end position="1103"/>
    </location>
</feature>
<dbReference type="GO" id="GO:0034315">
    <property type="term" value="P:regulation of Arp2/3 complex-mediated actin nucleation"/>
    <property type="evidence" value="ECO:0007669"/>
    <property type="project" value="TreeGrafter"/>
</dbReference>
<dbReference type="HOGENOM" id="CLU_003789_1_0_1"/>
<dbReference type="SUPFAM" id="SSF52047">
    <property type="entry name" value="RNI-like"/>
    <property type="match status" value="1"/>
</dbReference>
<feature type="compositionally biased region" description="Low complexity" evidence="1">
    <location>
        <begin position="1048"/>
        <end position="1058"/>
    </location>
</feature>
<dbReference type="GO" id="GO:0005886">
    <property type="term" value="C:plasma membrane"/>
    <property type="evidence" value="ECO:0007669"/>
    <property type="project" value="TreeGrafter"/>
</dbReference>
<dbReference type="InterPro" id="IPR032675">
    <property type="entry name" value="LRR_dom_sf"/>
</dbReference>
<reference evidence="4" key="1">
    <citation type="journal article" date="2014" name="Genome Announc.">
        <title>Genome sequence and annotation of Acremonium chrysogenum, producer of the beta-lactam antibiotic cephalosporin C.</title>
        <authorList>
            <person name="Terfehr D."/>
            <person name="Dahlmann T.A."/>
            <person name="Specht T."/>
            <person name="Zadra I."/>
            <person name="Kuernsteiner H."/>
            <person name="Kueck U."/>
        </authorList>
    </citation>
    <scope>NUCLEOTIDE SEQUENCE [LARGE SCALE GENOMIC DNA]</scope>
    <source>
        <strain evidence="4">ATCC 11550 / CBS 779.69 / DSM 880 / IAM 14645 / JCM 23072 / IMI 49137</strain>
    </source>
</reference>
<feature type="region of interest" description="Disordered" evidence="1">
    <location>
        <begin position="57"/>
        <end position="109"/>
    </location>
</feature>
<keyword evidence="4" id="KW-1185">Reference proteome</keyword>
<dbReference type="OrthoDB" id="120976at2759"/>
<organism evidence="3 4">
    <name type="scientific">Hapsidospora chrysogenum (strain ATCC 11550 / CBS 779.69 / DSM 880 / IAM 14645 / JCM 23072 / IMI 49137)</name>
    <name type="common">Acremonium chrysogenum</name>
    <dbReference type="NCBI Taxonomy" id="857340"/>
    <lineage>
        <taxon>Eukaryota</taxon>
        <taxon>Fungi</taxon>
        <taxon>Dikarya</taxon>
        <taxon>Ascomycota</taxon>
        <taxon>Pezizomycotina</taxon>
        <taxon>Sordariomycetes</taxon>
        <taxon>Hypocreomycetidae</taxon>
        <taxon>Hypocreales</taxon>
        <taxon>Bionectriaceae</taxon>
        <taxon>Hapsidospora</taxon>
    </lineage>
</organism>
<dbReference type="PANTHER" id="PTHR24112">
    <property type="entry name" value="LEUCINE-RICH REPEAT, ISOFORM F-RELATED"/>
    <property type="match status" value="1"/>
</dbReference>
<feature type="domain" description="LRR-containing protein second PH" evidence="2">
    <location>
        <begin position="288"/>
        <end position="416"/>
    </location>
</feature>
<dbReference type="InterPro" id="IPR057334">
    <property type="entry name" value="PH_2nd_LRR"/>
</dbReference>
<feature type="region of interest" description="Disordered" evidence="1">
    <location>
        <begin position="1"/>
        <end position="43"/>
    </location>
</feature>
<dbReference type="InterPro" id="IPR051279">
    <property type="entry name" value="PP1-Reg/Actin-Interact_Protein"/>
</dbReference>
<protein>
    <recommendedName>
        <fullName evidence="2">LRR-containing protein second PH domain-containing protein</fullName>
    </recommendedName>
</protein>